<name>A0A8H2EBB2_ORBOL</name>
<dbReference type="AlphaFoldDB" id="A0A8H2EBB2"/>
<proteinExistence type="predicted"/>
<accession>A0A8H2EBB2</accession>
<evidence type="ECO:0000313" key="1">
    <source>
        <dbReference type="EMBL" id="TGJ74423.1"/>
    </source>
</evidence>
<gene>
    <name evidence="1" type="ORF">EYR41_001430</name>
</gene>
<evidence type="ECO:0000313" key="2">
    <source>
        <dbReference type="Proteomes" id="UP000297595"/>
    </source>
</evidence>
<sequence>MCAFLVENTAEQSRCTTITHAFFLAAVCKLPKTTSKSRGNTTLVESVLPPLLNSHLFSVRSKSKALMIRDMRAMPCGIAIPMEKP</sequence>
<dbReference type="EMBL" id="SOZJ01000001">
    <property type="protein sequence ID" value="TGJ74423.1"/>
    <property type="molecule type" value="Genomic_DNA"/>
</dbReference>
<reference evidence="1 2" key="1">
    <citation type="submission" date="2019-03" db="EMBL/GenBank/DDBJ databases">
        <title>Nematode-trapping fungi genome.</title>
        <authorList>
            <person name="Vidal-Diez De Ulzurrun G."/>
        </authorList>
    </citation>
    <scope>NUCLEOTIDE SEQUENCE [LARGE SCALE GENOMIC DNA]</scope>
    <source>
        <strain evidence="1 2">TWF154</strain>
    </source>
</reference>
<protein>
    <submittedName>
        <fullName evidence="1">Uncharacterized protein</fullName>
    </submittedName>
</protein>
<dbReference type="Proteomes" id="UP000297595">
    <property type="component" value="Unassembled WGS sequence"/>
</dbReference>
<comment type="caution">
    <text evidence="1">The sequence shown here is derived from an EMBL/GenBank/DDBJ whole genome shotgun (WGS) entry which is preliminary data.</text>
</comment>
<organism evidence="1 2">
    <name type="scientific">Orbilia oligospora</name>
    <name type="common">Nematode-trapping fungus</name>
    <name type="synonym">Arthrobotrys oligospora</name>
    <dbReference type="NCBI Taxonomy" id="2813651"/>
    <lineage>
        <taxon>Eukaryota</taxon>
        <taxon>Fungi</taxon>
        <taxon>Dikarya</taxon>
        <taxon>Ascomycota</taxon>
        <taxon>Pezizomycotina</taxon>
        <taxon>Orbiliomycetes</taxon>
        <taxon>Orbiliales</taxon>
        <taxon>Orbiliaceae</taxon>
        <taxon>Orbilia</taxon>
    </lineage>
</organism>